<dbReference type="PANTHER" id="PTHR31983:SF0">
    <property type="entry name" value="GLUCAN ENDO-1,3-BETA-D-GLUCOSIDASE 2"/>
    <property type="match status" value="1"/>
</dbReference>
<dbReference type="Pfam" id="PF17652">
    <property type="entry name" value="Glyco_hydro81C"/>
    <property type="match status" value="1"/>
</dbReference>
<dbReference type="GO" id="GO:0052861">
    <property type="term" value="F:endo-1,3(4)-beta-glucanase activity"/>
    <property type="evidence" value="ECO:0007669"/>
    <property type="project" value="InterPro"/>
</dbReference>
<feature type="region of interest" description="Disordered" evidence="10">
    <location>
        <begin position="742"/>
        <end position="766"/>
    </location>
</feature>
<evidence type="ECO:0000256" key="1">
    <source>
        <dbReference type="ARBA" id="ARBA00000382"/>
    </source>
</evidence>
<dbReference type="Gene3D" id="2.70.98.30">
    <property type="entry name" value="Golgi alpha-mannosidase II, domain 4"/>
    <property type="match status" value="1"/>
</dbReference>
<evidence type="ECO:0000256" key="8">
    <source>
        <dbReference type="ARBA" id="ARBA00023316"/>
    </source>
</evidence>
<dbReference type="SMART" id="SM00606">
    <property type="entry name" value="CBD_IV"/>
    <property type="match status" value="1"/>
</dbReference>
<dbReference type="RefSeq" id="WP_163578609.1">
    <property type="nucleotide sequence ID" value="NZ_JBHUMW010000036.1"/>
</dbReference>
<evidence type="ECO:0000259" key="12">
    <source>
        <dbReference type="PROSITE" id="PS52005"/>
    </source>
</evidence>
<evidence type="ECO:0000256" key="5">
    <source>
        <dbReference type="ARBA" id="ARBA00022801"/>
    </source>
</evidence>
<keyword evidence="7" id="KW-0326">Glycosidase</keyword>
<dbReference type="InterPro" id="IPR005200">
    <property type="entry name" value="Endo-beta-glucanase"/>
</dbReference>
<dbReference type="GO" id="GO:0042973">
    <property type="term" value="F:glucan endo-1,3-beta-D-glucosidase activity"/>
    <property type="evidence" value="ECO:0007669"/>
    <property type="project" value="UniProtKB-EC"/>
</dbReference>
<evidence type="ECO:0000259" key="11">
    <source>
        <dbReference type="PROSITE" id="PS51175"/>
    </source>
</evidence>
<dbReference type="Pfam" id="PF22184">
    <property type="entry name" value="CBM_56"/>
    <property type="match status" value="1"/>
</dbReference>
<dbReference type="CDD" id="cd04080">
    <property type="entry name" value="CBM6_cellulase-like"/>
    <property type="match status" value="1"/>
</dbReference>
<evidence type="ECO:0000256" key="7">
    <source>
        <dbReference type="ARBA" id="ARBA00023295"/>
    </source>
</evidence>
<keyword evidence="4" id="KW-0732">Signal</keyword>
<dbReference type="PROSITE" id="PS52005">
    <property type="entry name" value="CBM56"/>
    <property type="match status" value="1"/>
</dbReference>
<accession>A0A6N7R055</accession>
<evidence type="ECO:0000256" key="3">
    <source>
        <dbReference type="ARBA" id="ARBA00012780"/>
    </source>
</evidence>
<keyword evidence="6" id="KW-0119">Carbohydrate metabolism</keyword>
<dbReference type="InterPro" id="IPR005084">
    <property type="entry name" value="CBM6"/>
</dbReference>
<keyword evidence="8" id="KW-0961">Cell wall biogenesis/degradation</keyword>
<reference evidence="13 14" key="1">
    <citation type="submission" date="2019-10" db="EMBL/GenBank/DDBJ databases">
        <title>Gracilibacillus salitolerans sp. nov., a moderate halophile isolated from a saline soil in northwest China.</title>
        <authorList>
            <person name="Gan L."/>
        </authorList>
    </citation>
    <scope>NUCLEOTIDE SEQUENCE [LARGE SCALE GENOMIC DNA]</scope>
    <source>
        <strain evidence="13 14">TP2-8</strain>
    </source>
</reference>
<dbReference type="InterPro" id="IPR006584">
    <property type="entry name" value="Cellulose-bd_IV"/>
</dbReference>
<comment type="caution">
    <text evidence="13">The sequence shown here is derived from an EMBL/GenBank/DDBJ whole genome shotgun (WGS) entry which is preliminary data.</text>
</comment>
<evidence type="ECO:0000313" key="13">
    <source>
        <dbReference type="EMBL" id="MRI66852.1"/>
    </source>
</evidence>
<evidence type="ECO:0000256" key="4">
    <source>
        <dbReference type="ARBA" id="ARBA00022729"/>
    </source>
</evidence>
<dbReference type="EMBL" id="WJEE01000021">
    <property type="protein sequence ID" value="MRI66852.1"/>
    <property type="molecule type" value="Genomic_DNA"/>
</dbReference>
<protein>
    <recommendedName>
        <fullName evidence="3">glucan endo-1,3-beta-D-glucosidase</fullName>
        <ecNumber evidence="3">3.2.1.39</ecNumber>
    </recommendedName>
</protein>
<evidence type="ECO:0000256" key="9">
    <source>
        <dbReference type="ARBA" id="ARBA00023326"/>
    </source>
</evidence>
<dbReference type="PROSITE" id="PS52008">
    <property type="entry name" value="GH81"/>
    <property type="match status" value="1"/>
</dbReference>
<dbReference type="SUPFAM" id="SSF49785">
    <property type="entry name" value="Galactose-binding domain-like"/>
    <property type="match status" value="1"/>
</dbReference>
<dbReference type="PANTHER" id="PTHR31983">
    <property type="entry name" value="ENDO-1,3(4)-BETA-GLUCANASE 1"/>
    <property type="match status" value="1"/>
</dbReference>
<dbReference type="Proteomes" id="UP000435187">
    <property type="component" value="Unassembled WGS sequence"/>
</dbReference>
<dbReference type="InterPro" id="IPR008979">
    <property type="entry name" value="Galactose-bd-like_sf"/>
</dbReference>
<keyword evidence="14" id="KW-1185">Reference proteome</keyword>
<sequence length="991" mass="112898">MKYILKICFLMFIIVLTFPVDTLGFEGEEKLGLGSYSNQLPPGATDVQETIYQTPQVDEKMPTNDWWSNVAWDQYSTAQYPHPLAVKNQEDGFRIYNPSHRITGNDACVCGWINDIHDFTVGHSNVNTFPDTKVDNFNDWFVSTQFQESNNTMNVTYGHGSPFVFFTFTGGNPEIDFYTSPTIWSGDANSPVLGITIEGSHYGLFGPSGSTWDGIGTSTLTNHLNNKDYFSIVALPDQSEATLAKFQEYAYSHVTDTKVDWHYDETTSEVITTYQYTTTAKEGSNNGTIFALYPHQWKNTSQELLDYTYNSVRGLMKTAEGSQFETKMKFTGVLPSLPNEGSYDLEQLSQFIDEAENEDYTDTPDTYWLGKRLGKLATLAPIAEQAGDSTAADNFRTEIKSRLEDWFTASDSQGNLNTSELFYYNDNWGTLIGYPDSFGSAEELNDHHFHYGYFIKAAAEIARVDRNWAEDDQWGQMVKLLIRDIANWDRNDNQFPFLRNFDPYAGHSWASGHARFDDGNNNESSSEAMNAWAGLILWGEATNDQTIRDLGIYLYTTEMNAINEYWFDVNETNHHEDFTRSTASMIWGGKTVGDAVWWTANPEEVHGINWLPITGASLYLTHYPAYTEKNYQALINENNGTDFDVWEDLIYMYRAISNIEDAKSLYESNIDNLTPEAGNSKAHLYHWIYNLDVLGNADPSITADYPIYAVFNKAGNKTYVVYNMTNEQKTVQFSDGYTLTAEPNSFTTSTNDDGNEDDDNGSEEPNQVILPAKIEAEDYQDMYGIQHETTTDIGGGENIGYFDVGDWLDYTIEVPAEGDYYIDYRVASNTFNGQFQLLLNDDTIDTIDVPNTEGWQSWTTLSSTIHLPEGVHQLRLYATGFEFNINWFEISTLPADDEEDENHSTDDYTVNVQQDDTNNQLFIAFTPTTEAEYVDIHYVVNGSIQQNFRMTNNGGDWQQTINNFSQEDHLEYWFTYEKEGLQYDSPHYFIE</sequence>
<name>A0A6N7R055_9BACI</name>
<evidence type="ECO:0000256" key="2">
    <source>
        <dbReference type="ARBA" id="ARBA00010730"/>
    </source>
</evidence>
<comment type="similarity">
    <text evidence="2">Belongs to the glycosyl hydrolase 81 family.</text>
</comment>
<dbReference type="PROSITE" id="PS51175">
    <property type="entry name" value="CBM6"/>
    <property type="match status" value="1"/>
</dbReference>
<keyword evidence="9" id="KW-0624">Polysaccharide degradation</keyword>
<dbReference type="Pfam" id="PF03422">
    <property type="entry name" value="CBM_6"/>
    <property type="match status" value="1"/>
</dbReference>
<organism evidence="13 14">
    <name type="scientific">Gracilibacillus thailandensis</name>
    <dbReference type="NCBI Taxonomy" id="563735"/>
    <lineage>
        <taxon>Bacteria</taxon>
        <taxon>Bacillati</taxon>
        <taxon>Bacillota</taxon>
        <taxon>Bacilli</taxon>
        <taxon>Bacillales</taxon>
        <taxon>Bacillaceae</taxon>
        <taxon>Gracilibacillus</taxon>
    </lineage>
</organism>
<feature type="domain" description="CBM56" evidence="12">
    <location>
        <begin position="902"/>
        <end position="991"/>
    </location>
</feature>
<proteinExistence type="inferred from homology"/>
<feature type="compositionally biased region" description="Acidic residues" evidence="10">
    <location>
        <begin position="753"/>
        <end position="762"/>
    </location>
</feature>
<evidence type="ECO:0000256" key="6">
    <source>
        <dbReference type="ARBA" id="ARBA00023277"/>
    </source>
</evidence>
<dbReference type="AlphaFoldDB" id="A0A6N7R055"/>
<dbReference type="Gene3D" id="2.60.120.260">
    <property type="entry name" value="Galactose-binding domain-like"/>
    <property type="match status" value="1"/>
</dbReference>
<comment type="catalytic activity">
    <reaction evidence="1">
        <text>Hydrolysis of (1-&gt;3)-beta-D-glucosidic linkages in (1-&gt;3)-beta-D-glucans.</text>
        <dbReference type="EC" id="3.2.1.39"/>
    </reaction>
</comment>
<evidence type="ECO:0000313" key="14">
    <source>
        <dbReference type="Proteomes" id="UP000435187"/>
    </source>
</evidence>
<dbReference type="GO" id="GO:0030246">
    <property type="term" value="F:carbohydrate binding"/>
    <property type="evidence" value="ECO:0007669"/>
    <property type="project" value="UniProtKB-UniRule"/>
</dbReference>
<dbReference type="EC" id="3.2.1.39" evidence="3"/>
<keyword evidence="5" id="KW-0378">Hydrolase</keyword>
<dbReference type="InterPro" id="IPR040720">
    <property type="entry name" value="GH81_C"/>
</dbReference>
<dbReference type="InterPro" id="IPR047569">
    <property type="entry name" value="CBM56"/>
</dbReference>
<dbReference type="GO" id="GO:0000272">
    <property type="term" value="P:polysaccharide catabolic process"/>
    <property type="evidence" value="ECO:0007669"/>
    <property type="project" value="UniProtKB-KW"/>
</dbReference>
<dbReference type="GO" id="GO:0071555">
    <property type="term" value="P:cell wall organization"/>
    <property type="evidence" value="ECO:0007669"/>
    <property type="project" value="UniProtKB-KW"/>
</dbReference>
<evidence type="ECO:0000256" key="10">
    <source>
        <dbReference type="SAM" id="MobiDB-lite"/>
    </source>
</evidence>
<feature type="domain" description="CBM6" evidence="11">
    <location>
        <begin position="772"/>
        <end position="891"/>
    </location>
</feature>
<gene>
    <name evidence="13" type="ORF">GH885_10965</name>
</gene>